<gene>
    <name evidence="2" type="ORF">PHLGIDRAFT_72682</name>
</gene>
<protein>
    <recommendedName>
        <fullName evidence="1">DUF6533 domain-containing protein</fullName>
    </recommendedName>
</protein>
<dbReference type="Pfam" id="PF20151">
    <property type="entry name" value="DUF6533"/>
    <property type="match status" value="1"/>
</dbReference>
<proteinExistence type="predicted"/>
<dbReference type="HOGENOM" id="CLU_2400422_0_0_1"/>
<dbReference type="AlphaFoldDB" id="A0A0C3S9T6"/>
<evidence type="ECO:0000313" key="3">
    <source>
        <dbReference type="Proteomes" id="UP000053257"/>
    </source>
</evidence>
<name>A0A0C3S9T6_PHLG1</name>
<dbReference type="InterPro" id="IPR045340">
    <property type="entry name" value="DUF6533"/>
</dbReference>
<reference evidence="2 3" key="1">
    <citation type="journal article" date="2014" name="PLoS Genet.">
        <title>Analysis of the Phlebiopsis gigantea genome, transcriptome and secretome provides insight into its pioneer colonization strategies of wood.</title>
        <authorList>
            <person name="Hori C."/>
            <person name="Ishida T."/>
            <person name="Igarashi K."/>
            <person name="Samejima M."/>
            <person name="Suzuki H."/>
            <person name="Master E."/>
            <person name="Ferreira P."/>
            <person name="Ruiz-Duenas F.J."/>
            <person name="Held B."/>
            <person name="Canessa P."/>
            <person name="Larrondo L.F."/>
            <person name="Schmoll M."/>
            <person name="Druzhinina I.S."/>
            <person name="Kubicek C.P."/>
            <person name="Gaskell J.A."/>
            <person name="Kersten P."/>
            <person name="St John F."/>
            <person name="Glasner J."/>
            <person name="Sabat G."/>
            <person name="Splinter BonDurant S."/>
            <person name="Syed K."/>
            <person name="Yadav J."/>
            <person name="Mgbeahuruike A.C."/>
            <person name="Kovalchuk A."/>
            <person name="Asiegbu F.O."/>
            <person name="Lackner G."/>
            <person name="Hoffmeister D."/>
            <person name="Rencoret J."/>
            <person name="Gutierrez A."/>
            <person name="Sun H."/>
            <person name="Lindquist E."/>
            <person name="Barry K."/>
            <person name="Riley R."/>
            <person name="Grigoriev I.V."/>
            <person name="Henrissat B."/>
            <person name="Kues U."/>
            <person name="Berka R.M."/>
            <person name="Martinez A.T."/>
            <person name="Covert S.F."/>
            <person name="Blanchette R.A."/>
            <person name="Cullen D."/>
        </authorList>
    </citation>
    <scope>NUCLEOTIDE SEQUENCE [LARGE SCALE GENOMIC DNA]</scope>
    <source>
        <strain evidence="2 3">11061_1 CR5-6</strain>
    </source>
</reference>
<feature type="domain" description="DUF6533" evidence="1">
    <location>
        <begin position="7"/>
        <end position="48"/>
    </location>
</feature>
<evidence type="ECO:0000313" key="2">
    <source>
        <dbReference type="EMBL" id="KIP06460.1"/>
    </source>
</evidence>
<dbReference type="EMBL" id="KN840517">
    <property type="protein sequence ID" value="KIP06460.1"/>
    <property type="molecule type" value="Genomic_DNA"/>
</dbReference>
<dbReference type="Proteomes" id="UP000053257">
    <property type="component" value="Unassembled WGS sequence"/>
</dbReference>
<accession>A0A0C3S9T6</accession>
<organism evidence="2 3">
    <name type="scientific">Phlebiopsis gigantea (strain 11061_1 CR5-6)</name>
    <name type="common">White-rot fungus</name>
    <name type="synonym">Peniophora gigantea</name>
    <dbReference type="NCBI Taxonomy" id="745531"/>
    <lineage>
        <taxon>Eukaryota</taxon>
        <taxon>Fungi</taxon>
        <taxon>Dikarya</taxon>
        <taxon>Basidiomycota</taxon>
        <taxon>Agaricomycotina</taxon>
        <taxon>Agaricomycetes</taxon>
        <taxon>Polyporales</taxon>
        <taxon>Phanerochaetaceae</taxon>
        <taxon>Phlebiopsis</taxon>
    </lineage>
</organism>
<keyword evidence="3" id="KW-1185">Reference proteome</keyword>
<evidence type="ECO:0000259" key="1">
    <source>
        <dbReference type="Pfam" id="PF20151"/>
    </source>
</evidence>
<sequence length="93" mass="10789">MWIRNSTIATAALVVYDAVLTLQREVNYVWRQKFAGATVIYLLNRYAYVAIPLLELVQTDTIHDDRVSSLRYLGFPKPDHVAPEVQLHKRLFD</sequence>
<dbReference type="OrthoDB" id="2745134at2759"/>